<evidence type="ECO:0000256" key="13">
    <source>
        <dbReference type="ARBA" id="ARBA00023303"/>
    </source>
</evidence>
<dbReference type="FunFam" id="2.60.470.10:FF:000001">
    <property type="entry name" value="Acid-sensing (proton-gated) ion channel family member 4a"/>
    <property type="match status" value="1"/>
</dbReference>
<comment type="similarity">
    <text evidence="14">Belongs to the amiloride-sensitive sodium channel (TC 1.A.6) family. ASIC4 subfamily.</text>
</comment>
<feature type="compositionally biased region" description="Low complexity" evidence="17">
    <location>
        <begin position="472"/>
        <end position="489"/>
    </location>
</feature>
<dbReference type="Gene3D" id="1.10.287.770">
    <property type="entry name" value="YojJ-like"/>
    <property type="match status" value="1"/>
</dbReference>
<feature type="region of interest" description="Disordered" evidence="17">
    <location>
        <begin position="582"/>
        <end position="605"/>
    </location>
</feature>
<proteinExistence type="inferred from homology"/>
<keyword evidence="11" id="KW-0325">Glycoprotein</keyword>
<keyword evidence="7" id="KW-0915">Sodium</keyword>
<dbReference type="InterPro" id="IPR020903">
    <property type="entry name" value="ENaC_CS"/>
</dbReference>
<dbReference type="PRINTS" id="PR01078">
    <property type="entry name" value="AMINACHANNEL"/>
</dbReference>
<comment type="subcellular location">
    <subcellularLocation>
        <location evidence="1">Cell membrane</location>
        <topology evidence="1">Multi-pass membrane protein</topology>
    </subcellularLocation>
</comment>
<evidence type="ECO:0000256" key="7">
    <source>
        <dbReference type="ARBA" id="ARBA00023053"/>
    </source>
</evidence>
<dbReference type="EMBL" id="CABDUW010000179">
    <property type="protein sequence ID" value="VTJ61675.1"/>
    <property type="molecule type" value="Genomic_DNA"/>
</dbReference>
<dbReference type="InterPro" id="IPR001873">
    <property type="entry name" value="ENaC"/>
</dbReference>
<dbReference type="PROSITE" id="PS01206">
    <property type="entry name" value="ASC"/>
    <property type="match status" value="1"/>
</dbReference>
<evidence type="ECO:0000256" key="15">
    <source>
        <dbReference type="ARBA" id="ARBA00064603"/>
    </source>
</evidence>
<evidence type="ECO:0000256" key="10">
    <source>
        <dbReference type="ARBA" id="ARBA00023157"/>
    </source>
</evidence>
<evidence type="ECO:0000256" key="2">
    <source>
        <dbReference type="ARBA" id="ARBA00022448"/>
    </source>
</evidence>
<keyword evidence="5 16" id="KW-0812">Transmembrane</keyword>
<evidence type="ECO:0000256" key="6">
    <source>
        <dbReference type="ARBA" id="ARBA00022989"/>
    </source>
</evidence>
<evidence type="ECO:0000256" key="4">
    <source>
        <dbReference type="ARBA" id="ARBA00022475"/>
    </source>
</evidence>
<evidence type="ECO:0000313" key="19">
    <source>
        <dbReference type="Proteomes" id="UP000335636"/>
    </source>
</evidence>
<keyword evidence="13 16" id="KW-0407">Ion channel</keyword>
<dbReference type="FunFam" id="1.10.287.770:FF:000001">
    <property type="entry name" value="Acid-sensing ion channel subunit 1"/>
    <property type="match status" value="1"/>
</dbReference>
<sequence length="616" mass="66998">MPIEIVCKIKFAEEDAKPKEKEAGDEQSLLGAARGAAAPRDLATFASTSTLHGLGRACGPGPHGLRRTLWALALLTSLAAFLYQAAGLARGYLTRPHLVAMDPAAPAPVAGFPAVTLCNINRFRHSALSDADIFHLANLTGLPPKDRDGHRAAGLRYPEPDMVDILNRTGHQLADMLKSCNFSGHHCSASNFSVVYTRYGKCYTFNADPQSSLPSRAGGMGSGLEIMLDIQQEEYLPIWRETNETSFEAGIRVQIHSQEEPPYIHQLGFGVSPGFQTFVSCQEQRLTYLPQPWGNCRAESELREPELQGYSAYSVSACRLRCEKEAVLQRCHCRMVHMPGNETICPPNIYIECADHTLDSLGGGSEGPCFCPTPCNLTRYGKEISMVRIPNRGSARENFLVLDVFFEALTSEAMEQRAAYGLSALLGDLGGQMGLFIGASILTLLEILDYIYEARESGTRTWGNKDVGDPEPGGQAPSGAGLAGQSAGAGPDWLEDLRALRKQKGLARMMWDLTGELLGSKSYKPALFLPNFLSPLLYPTLTLKVSWDRLKRVWRRPKTPLRTSTGGISTLGLQELKEQSPCPSRGCAEGGGASSLLPNHHHPHGPPGGLFEDFAC</sequence>
<keyword evidence="4" id="KW-1003">Cell membrane</keyword>
<evidence type="ECO:0000256" key="17">
    <source>
        <dbReference type="SAM" id="MobiDB-lite"/>
    </source>
</evidence>
<organism evidence="18 19">
    <name type="scientific">Marmota monax</name>
    <name type="common">Woodchuck</name>
    <dbReference type="NCBI Taxonomy" id="9995"/>
    <lineage>
        <taxon>Eukaryota</taxon>
        <taxon>Metazoa</taxon>
        <taxon>Chordata</taxon>
        <taxon>Craniata</taxon>
        <taxon>Vertebrata</taxon>
        <taxon>Euteleostomi</taxon>
        <taxon>Mammalia</taxon>
        <taxon>Eutheria</taxon>
        <taxon>Euarchontoglires</taxon>
        <taxon>Glires</taxon>
        <taxon>Rodentia</taxon>
        <taxon>Sciuromorpha</taxon>
        <taxon>Sciuridae</taxon>
        <taxon>Xerinae</taxon>
        <taxon>Marmotini</taxon>
        <taxon>Marmota</taxon>
    </lineage>
</organism>
<keyword evidence="10" id="KW-1015">Disulfide bond</keyword>
<evidence type="ECO:0000256" key="9">
    <source>
        <dbReference type="ARBA" id="ARBA00023136"/>
    </source>
</evidence>
<keyword evidence="2 16" id="KW-0813">Transport</keyword>
<keyword evidence="3 16" id="KW-0894">Sodium channel</keyword>
<keyword evidence="8 16" id="KW-0406">Ion transport</keyword>
<feature type="region of interest" description="Disordered" evidence="17">
    <location>
        <begin position="461"/>
        <end position="489"/>
    </location>
</feature>
<keyword evidence="9" id="KW-0472">Membrane</keyword>
<dbReference type="PANTHER" id="PTHR11690">
    <property type="entry name" value="AMILORIDE-SENSITIVE SODIUM CHANNEL-RELATED"/>
    <property type="match status" value="1"/>
</dbReference>
<evidence type="ECO:0000256" key="16">
    <source>
        <dbReference type="RuleBase" id="RU000679"/>
    </source>
</evidence>
<evidence type="ECO:0000256" key="14">
    <source>
        <dbReference type="ARBA" id="ARBA00038140"/>
    </source>
</evidence>
<evidence type="ECO:0000256" key="8">
    <source>
        <dbReference type="ARBA" id="ARBA00023065"/>
    </source>
</evidence>
<evidence type="ECO:0000313" key="18">
    <source>
        <dbReference type="EMBL" id="VTJ61675.1"/>
    </source>
</evidence>
<protein>
    <recommendedName>
        <fullName evidence="20">Acid-sensing ion channel 4</fullName>
    </recommendedName>
</protein>
<reference evidence="18" key="1">
    <citation type="submission" date="2019-04" db="EMBL/GenBank/DDBJ databases">
        <authorList>
            <person name="Alioto T."/>
            <person name="Alioto T."/>
        </authorList>
    </citation>
    <scope>NUCLEOTIDE SEQUENCE [LARGE SCALE GENOMIC DNA]</scope>
</reference>
<comment type="subunit">
    <text evidence="15">Homotrimer. Heterotrimer; with other ASIC proteins producing functional channels.</text>
</comment>
<evidence type="ECO:0008006" key="20">
    <source>
        <dbReference type="Google" id="ProtNLM"/>
    </source>
</evidence>
<gene>
    <name evidence="18" type="ORF">MONAX_5E026781</name>
</gene>
<name>A0A5E4AX03_MARMO</name>
<keyword evidence="19" id="KW-1185">Reference proteome</keyword>
<comment type="caution">
    <text evidence="18">The sequence shown here is derived from an EMBL/GenBank/DDBJ whole genome shotgun (WGS) entry which is preliminary data.</text>
</comment>
<dbReference type="GO" id="GO:0015280">
    <property type="term" value="F:ligand-gated sodium channel activity"/>
    <property type="evidence" value="ECO:0007669"/>
    <property type="project" value="TreeGrafter"/>
</dbReference>
<dbReference type="PANTHER" id="PTHR11690:SF13">
    <property type="entry name" value="ACID-SENSING ION CHANNEL 4"/>
    <property type="match status" value="1"/>
</dbReference>
<dbReference type="GO" id="GO:0005886">
    <property type="term" value="C:plasma membrane"/>
    <property type="evidence" value="ECO:0007669"/>
    <property type="project" value="UniProtKB-SubCell"/>
</dbReference>
<keyword evidence="6" id="KW-1133">Transmembrane helix</keyword>
<keyword evidence="12 16" id="KW-0739">Sodium transport</keyword>
<evidence type="ECO:0000256" key="12">
    <source>
        <dbReference type="ARBA" id="ARBA00023201"/>
    </source>
</evidence>
<dbReference type="AlphaFoldDB" id="A0A5E4AX03"/>
<evidence type="ECO:0000256" key="1">
    <source>
        <dbReference type="ARBA" id="ARBA00004651"/>
    </source>
</evidence>
<evidence type="ECO:0000256" key="11">
    <source>
        <dbReference type="ARBA" id="ARBA00023180"/>
    </source>
</evidence>
<dbReference type="Pfam" id="PF00858">
    <property type="entry name" value="ASC"/>
    <property type="match status" value="1"/>
</dbReference>
<dbReference type="Gene3D" id="2.60.470.10">
    <property type="entry name" value="Acid-sensing ion channels like domains"/>
    <property type="match status" value="1"/>
</dbReference>
<accession>A0A5E4AX03</accession>
<dbReference type="Proteomes" id="UP000335636">
    <property type="component" value="Unassembled WGS sequence"/>
</dbReference>
<evidence type="ECO:0000256" key="5">
    <source>
        <dbReference type="ARBA" id="ARBA00022692"/>
    </source>
</evidence>
<evidence type="ECO:0000256" key="3">
    <source>
        <dbReference type="ARBA" id="ARBA00022461"/>
    </source>
</evidence>